<evidence type="ECO:0000313" key="3">
    <source>
        <dbReference type="EMBL" id="MBP0438884.1"/>
    </source>
</evidence>
<feature type="domain" description="Peptidoglycan binding-like" evidence="2">
    <location>
        <begin position="110"/>
        <end position="162"/>
    </location>
</feature>
<dbReference type="Proteomes" id="UP000666240">
    <property type="component" value="Unassembled WGS sequence"/>
</dbReference>
<dbReference type="SUPFAM" id="SSF47090">
    <property type="entry name" value="PGBD-like"/>
    <property type="match status" value="2"/>
</dbReference>
<dbReference type="InterPro" id="IPR036365">
    <property type="entry name" value="PGBD-like_sf"/>
</dbReference>
<keyword evidence="4" id="KW-1185">Reference proteome</keyword>
<sequence length="262" mass="27690">MAGRSQKASAKARKPQPAAQHGVMHRAASASAAAIARNPVAVGGSTAFLVALFFVSANAVWYQPHVHSGAFFATRDLPQMRTPSVVPSLLQPEDRIEQPDGADTSIDLTVQQVQTALQDLKLYRGPVDGRMGSGTSEAISIYQKILGQPTTGRIDDTLLNHLGIETNTASVGSVPVPTDPIGRTDEVASLIAEPGATPEPIRISQVQAGLRAFGDHSVEVDGLMGAKTRSAIREFQALFGLAVTGEPTDEVYAKMREIGLTN</sequence>
<evidence type="ECO:0000313" key="4">
    <source>
        <dbReference type="Proteomes" id="UP000666240"/>
    </source>
</evidence>
<dbReference type="EMBL" id="JAGIYY010000002">
    <property type="protein sequence ID" value="MBP0438884.1"/>
    <property type="molecule type" value="Genomic_DNA"/>
</dbReference>
<feature type="region of interest" description="Disordered" evidence="1">
    <location>
        <begin position="1"/>
        <end position="25"/>
    </location>
</feature>
<comment type="caution">
    <text evidence="3">The sequence shown here is derived from an EMBL/GenBank/DDBJ whole genome shotgun (WGS) entry which is preliminary data.</text>
</comment>
<gene>
    <name evidence="3" type="ORF">J5Y06_09510</name>
</gene>
<dbReference type="InterPro" id="IPR036366">
    <property type="entry name" value="PGBDSf"/>
</dbReference>
<dbReference type="Gene3D" id="1.10.101.10">
    <property type="entry name" value="PGBD-like superfamily/PGBD"/>
    <property type="match status" value="2"/>
</dbReference>
<protein>
    <submittedName>
        <fullName evidence="3">Peptidoglycan-binding protein</fullName>
    </submittedName>
</protein>
<accession>A0A8J7UJQ6</accession>
<reference evidence="3" key="1">
    <citation type="submission" date="2021-03" db="EMBL/GenBank/DDBJ databases">
        <title>Genome sequencing and assembly of Tianweitania sediminis.</title>
        <authorList>
            <person name="Chhetri G."/>
        </authorList>
    </citation>
    <scope>NUCLEOTIDE SEQUENCE</scope>
    <source>
        <strain evidence="3">Z8</strain>
    </source>
</reference>
<organism evidence="3 4">
    <name type="scientific">Tianweitania sediminis</name>
    <dbReference type="NCBI Taxonomy" id="1502156"/>
    <lineage>
        <taxon>Bacteria</taxon>
        <taxon>Pseudomonadati</taxon>
        <taxon>Pseudomonadota</taxon>
        <taxon>Alphaproteobacteria</taxon>
        <taxon>Hyphomicrobiales</taxon>
        <taxon>Phyllobacteriaceae</taxon>
        <taxon>Tianweitania</taxon>
    </lineage>
</organism>
<evidence type="ECO:0000259" key="2">
    <source>
        <dbReference type="Pfam" id="PF01471"/>
    </source>
</evidence>
<name>A0A8J7UJQ6_9HYPH</name>
<dbReference type="RefSeq" id="WP_209334888.1">
    <property type="nucleotide sequence ID" value="NZ_JAGIYY010000002.1"/>
</dbReference>
<proteinExistence type="predicted"/>
<evidence type="ECO:0000256" key="1">
    <source>
        <dbReference type="SAM" id="MobiDB-lite"/>
    </source>
</evidence>
<dbReference type="AlphaFoldDB" id="A0A8J7UJQ6"/>
<feature type="domain" description="Peptidoglycan binding-like" evidence="2">
    <location>
        <begin position="203"/>
        <end position="255"/>
    </location>
</feature>
<dbReference type="Pfam" id="PF01471">
    <property type="entry name" value="PG_binding_1"/>
    <property type="match status" value="2"/>
</dbReference>
<dbReference type="InterPro" id="IPR002477">
    <property type="entry name" value="Peptidoglycan-bd-like"/>
</dbReference>